<name>A0ABZ0SHT4_9MICO</name>
<accession>A0ABZ0SHT4</accession>
<evidence type="ECO:0000256" key="1">
    <source>
        <dbReference type="SAM" id="Phobius"/>
    </source>
</evidence>
<dbReference type="EMBL" id="CP139368">
    <property type="protein sequence ID" value="WPR88299.1"/>
    <property type="molecule type" value="Genomic_DNA"/>
</dbReference>
<organism evidence="2 3">
    <name type="scientific">Microbacterium rhizosphaerae</name>
    <dbReference type="NCBI Taxonomy" id="1678237"/>
    <lineage>
        <taxon>Bacteria</taxon>
        <taxon>Bacillati</taxon>
        <taxon>Actinomycetota</taxon>
        <taxon>Actinomycetes</taxon>
        <taxon>Micrococcales</taxon>
        <taxon>Microbacteriaceae</taxon>
        <taxon>Microbacterium</taxon>
    </lineage>
</organism>
<feature type="transmembrane region" description="Helical" evidence="1">
    <location>
        <begin position="114"/>
        <end position="136"/>
    </location>
</feature>
<protein>
    <recommendedName>
        <fullName evidence="4">DUF4345 domain-containing protein</fullName>
    </recommendedName>
</protein>
<keyword evidence="1" id="KW-1133">Transmembrane helix</keyword>
<evidence type="ECO:0000313" key="3">
    <source>
        <dbReference type="Proteomes" id="UP001323798"/>
    </source>
</evidence>
<keyword evidence="1" id="KW-0812">Transmembrane</keyword>
<sequence length="157" mass="16420">MNRGIRLTLVAVTGFVALTAFLGGAVLIMGSLSPGLGSVLVPPADYLRGSPFSGYAVPGLVLMLLVGGPQAVASIGCGVRWPWAPAACAAAGFSCLIWIFVQMIYIPFSPLQAVYFAFGMLELGLLLLGMGVLHPAGVLRHGSVRRASTRHPVMRAR</sequence>
<keyword evidence="3" id="KW-1185">Reference proteome</keyword>
<evidence type="ECO:0000313" key="2">
    <source>
        <dbReference type="EMBL" id="WPR88299.1"/>
    </source>
</evidence>
<feature type="transmembrane region" description="Helical" evidence="1">
    <location>
        <begin position="84"/>
        <end position="108"/>
    </location>
</feature>
<evidence type="ECO:0008006" key="4">
    <source>
        <dbReference type="Google" id="ProtNLM"/>
    </source>
</evidence>
<gene>
    <name evidence="2" type="ORF">SM116_10945</name>
</gene>
<reference evidence="2 3" key="1">
    <citation type="submission" date="2023-11" db="EMBL/GenBank/DDBJ databases">
        <title>Genome sequence of Microbacterium rhizosphaerae KACC 19337.</title>
        <authorList>
            <person name="Choi H."/>
            <person name="Kim S."/>
            <person name="Kim Y."/>
            <person name="Kwon S.-W."/>
            <person name="Heo J."/>
        </authorList>
    </citation>
    <scope>NUCLEOTIDE SEQUENCE [LARGE SCALE GENOMIC DNA]</scope>
    <source>
        <strain evidence="2 3">KACC 19337</strain>
    </source>
</reference>
<proteinExistence type="predicted"/>
<dbReference type="RefSeq" id="WP_320941019.1">
    <property type="nucleotide sequence ID" value="NZ_BAABEU010000010.1"/>
</dbReference>
<keyword evidence="1" id="KW-0472">Membrane</keyword>
<feature type="transmembrane region" description="Helical" evidence="1">
    <location>
        <begin position="7"/>
        <end position="32"/>
    </location>
</feature>
<feature type="transmembrane region" description="Helical" evidence="1">
    <location>
        <begin position="52"/>
        <end position="72"/>
    </location>
</feature>
<dbReference type="Proteomes" id="UP001323798">
    <property type="component" value="Chromosome"/>
</dbReference>